<keyword evidence="1" id="KW-0433">Leucine-rich repeat</keyword>
<sequence length="240" mass="27674">MNDIDEEDIIWLVDTNQILDMNRFGLTEWPKWLMGKEHLIVKLDCSENKLVNLPKGLTNLRHLLCFSNNLVVLPGDMSSLEYLNCSYNHLTSIPEGLTMLETLYCGSNQLTSLPKTSTNKLKKLHCENNCIMSKTSTNKLKKLHLKLEYEMPHLTSLDCSNNNIHTLPYLPKLDDLCMFSGYSQPLSGEIQDEIYLSLYQEMFQKDIRIKELEDVVTHLRYRPGGPGYKTTLSHFNDLSK</sequence>
<dbReference type="PANTHER" id="PTHR48051">
    <property type="match status" value="1"/>
</dbReference>
<name>A0A481Z4N2_9VIRU</name>
<dbReference type="Pfam" id="PF12799">
    <property type="entry name" value="LRR_4"/>
    <property type="match status" value="1"/>
</dbReference>
<proteinExistence type="predicted"/>
<protein>
    <submittedName>
        <fullName evidence="3">Leucine rich repeat protein</fullName>
    </submittedName>
</protein>
<accession>A0A481Z4N2</accession>
<dbReference type="InterPro" id="IPR050216">
    <property type="entry name" value="LRR_domain-containing"/>
</dbReference>
<dbReference type="SMART" id="SM00369">
    <property type="entry name" value="LRR_TYP"/>
    <property type="match status" value="3"/>
</dbReference>
<evidence type="ECO:0000256" key="1">
    <source>
        <dbReference type="ARBA" id="ARBA00022614"/>
    </source>
</evidence>
<dbReference type="Pfam" id="PF00560">
    <property type="entry name" value="LRR_1"/>
    <property type="match status" value="1"/>
</dbReference>
<dbReference type="Gene3D" id="3.80.10.10">
    <property type="entry name" value="Ribonuclease Inhibitor"/>
    <property type="match status" value="1"/>
</dbReference>
<keyword evidence="2" id="KW-0677">Repeat</keyword>
<dbReference type="InterPro" id="IPR032675">
    <property type="entry name" value="LRR_dom_sf"/>
</dbReference>
<dbReference type="SMART" id="SM00364">
    <property type="entry name" value="LRR_BAC"/>
    <property type="match status" value="3"/>
</dbReference>
<dbReference type="InterPro" id="IPR003591">
    <property type="entry name" value="Leu-rich_rpt_typical-subtyp"/>
</dbReference>
<dbReference type="SUPFAM" id="SSF52058">
    <property type="entry name" value="L domain-like"/>
    <property type="match status" value="1"/>
</dbReference>
<dbReference type="EMBL" id="MK500429">
    <property type="protein sequence ID" value="QBK89600.1"/>
    <property type="molecule type" value="Genomic_DNA"/>
</dbReference>
<evidence type="ECO:0000256" key="2">
    <source>
        <dbReference type="ARBA" id="ARBA00022737"/>
    </source>
</evidence>
<dbReference type="PANTHER" id="PTHR48051:SF1">
    <property type="entry name" value="RAS SUPPRESSOR PROTEIN 1"/>
    <property type="match status" value="1"/>
</dbReference>
<dbReference type="InterPro" id="IPR025875">
    <property type="entry name" value="Leu-rich_rpt_4"/>
</dbReference>
<dbReference type="InterPro" id="IPR001611">
    <property type="entry name" value="Leu-rich_rpt"/>
</dbReference>
<evidence type="ECO:0000313" key="3">
    <source>
        <dbReference type="EMBL" id="QBK89600.1"/>
    </source>
</evidence>
<reference evidence="3" key="1">
    <citation type="journal article" date="2019" name="MBio">
        <title>Virus Genomes from Deep Sea Sediments Expand the Ocean Megavirome and Support Independent Origins of Viral Gigantism.</title>
        <authorList>
            <person name="Backstrom D."/>
            <person name="Yutin N."/>
            <person name="Jorgensen S.L."/>
            <person name="Dharamshi J."/>
            <person name="Homa F."/>
            <person name="Zaremba-Niedwiedzka K."/>
            <person name="Spang A."/>
            <person name="Wolf Y.I."/>
            <person name="Koonin E.V."/>
            <person name="Ettema T.J."/>
        </authorList>
    </citation>
    <scope>NUCLEOTIDE SEQUENCE</scope>
</reference>
<gene>
    <name evidence="3" type="ORF">LCPAC001_01100</name>
</gene>
<dbReference type="PROSITE" id="PS51450">
    <property type="entry name" value="LRR"/>
    <property type="match status" value="2"/>
</dbReference>
<organism evidence="3">
    <name type="scientific">Pithovirus LCPAC001</name>
    <dbReference type="NCBI Taxonomy" id="2506585"/>
    <lineage>
        <taxon>Viruses</taxon>
        <taxon>Pithoviruses</taxon>
    </lineage>
</organism>